<dbReference type="GO" id="GO:0030436">
    <property type="term" value="P:asexual sporulation"/>
    <property type="evidence" value="ECO:0007669"/>
    <property type="project" value="InterPro"/>
</dbReference>
<accession>A0A0B6AJ01</accession>
<sequence length="307" mass="35120">MPIYLDLIWMLNFGLDTILLMLCAVVLKRNYKWWRLLLGGFIGSLIVLLMFTPFSHLMVHPAIKILFSFFMVLMTFGYKRLRFFFENLLTFYFATFVVGGGLMGVHFLFQDQFLVLNQMVDTKSPQFGDPISWIFVLIGFPLLSYFSKARVDDLRMKNITFDQLVDVEVILNEQTLSMKGLIDSGNQLVDPLTKTPVMIVTADSLKEILPEGLMELSKNVQSFSHSEDIDQEWYSKVRFVPYRSVGQANQLLLALKPDMVRLVHQSNTIEVTKVLVGISHTTLSVEKQYECIVHPKLIVIGEVSSAS</sequence>
<dbReference type="AlphaFoldDB" id="A0A0B6AJ01"/>
<comment type="function">
    <text evidence="1">Probable aspartic protease that is responsible for the proteolytic cleavage of the RNA polymerase sigma E factor (SigE/spoIIGB) to yield the active peptide in the mother cell during sporulation. Responds to a signal from the forespore that is triggered by the extracellular signal protein SpoIIR.</text>
</comment>
<evidence type="ECO:0000256" key="1">
    <source>
        <dbReference type="PIRNR" id="PIRNR018571"/>
    </source>
</evidence>
<name>A0A0B6AJ01_PRIM2</name>
<keyword evidence="1" id="KW-0645">Protease</keyword>
<dbReference type="GO" id="GO:0005886">
    <property type="term" value="C:plasma membrane"/>
    <property type="evidence" value="ECO:0007669"/>
    <property type="project" value="UniProtKB-SubCell"/>
</dbReference>
<keyword evidence="1" id="KW-1003">Cell membrane</keyword>
<keyword evidence="1" id="KW-0064">Aspartyl protease</keyword>
<dbReference type="EC" id="3.4.23.-" evidence="1"/>
<dbReference type="EMBL" id="CP009920">
    <property type="protein sequence ID" value="AJI21022.1"/>
    <property type="molecule type" value="Genomic_DNA"/>
</dbReference>
<dbReference type="PIRSF" id="PIRSF018571">
    <property type="entry name" value="SpoIIGA"/>
    <property type="match status" value="1"/>
</dbReference>
<dbReference type="KEGG" id="bmeg:BG04_1190"/>
<comment type="subcellular location">
    <subcellularLocation>
        <location evidence="1">Cell membrane</location>
    </subcellularLocation>
</comment>
<dbReference type="Pfam" id="PF03419">
    <property type="entry name" value="Peptidase_U4"/>
    <property type="match status" value="1"/>
</dbReference>
<protein>
    <recommendedName>
        <fullName evidence="1">Sporulation sigma-E factor-processing peptidase</fullName>
        <ecNumber evidence="1">3.4.23.-</ecNumber>
    </recommendedName>
    <alternativeName>
        <fullName evidence="1">Membrane-associated aspartic protease</fullName>
    </alternativeName>
    <alternativeName>
        <fullName evidence="1">Stage II sporulation protein GA</fullName>
    </alternativeName>
</protein>
<keyword evidence="1" id="KW-0749">Sporulation</keyword>
<dbReference type="GO" id="GO:0030435">
    <property type="term" value="P:sporulation resulting in formation of a cellular spore"/>
    <property type="evidence" value="ECO:0007669"/>
    <property type="project" value="UniProtKB-KW"/>
</dbReference>
<dbReference type="GeneID" id="93644666"/>
<keyword evidence="1" id="KW-0472">Membrane</keyword>
<reference evidence="2 3" key="1">
    <citation type="journal article" date="2015" name="Genome Announc.">
        <title>Complete genome sequences for 35 biothreat assay-relevant bacillus species.</title>
        <authorList>
            <person name="Johnson S.L."/>
            <person name="Daligault H.E."/>
            <person name="Davenport K.W."/>
            <person name="Jaissle J."/>
            <person name="Frey K.G."/>
            <person name="Ladner J.T."/>
            <person name="Broomall S.M."/>
            <person name="Bishop-Lilly K.A."/>
            <person name="Bruce D.C."/>
            <person name="Gibbons H.S."/>
            <person name="Coyne S.R."/>
            <person name="Lo C.C."/>
            <person name="Meincke L."/>
            <person name="Munk A.C."/>
            <person name="Koroleva G.I."/>
            <person name="Rosenzweig C.N."/>
            <person name="Palacios G.F."/>
            <person name="Redden C.L."/>
            <person name="Minogue T.D."/>
            <person name="Chain P.S."/>
        </authorList>
    </citation>
    <scope>NUCLEOTIDE SEQUENCE [LARGE SCALE GENOMIC DNA]</scope>
    <source>
        <strain evidence="3">ATCC 14581 / DSM 32 / JCM 2506 / NBRC 15308 / NCIMB 9376 / NCTC 10342 / NRRL B-14308 / VKM B-512</strain>
    </source>
</reference>
<evidence type="ECO:0000313" key="2">
    <source>
        <dbReference type="EMBL" id="AJI21022.1"/>
    </source>
</evidence>
<dbReference type="GO" id="GO:0006508">
    <property type="term" value="P:proteolysis"/>
    <property type="evidence" value="ECO:0007669"/>
    <property type="project" value="UniProtKB-KW"/>
</dbReference>
<dbReference type="Proteomes" id="UP000031829">
    <property type="component" value="Chromosome"/>
</dbReference>
<dbReference type="HOGENOM" id="CLU_059158_0_0_9"/>
<evidence type="ECO:0000313" key="3">
    <source>
        <dbReference type="Proteomes" id="UP000031829"/>
    </source>
</evidence>
<keyword evidence="1" id="KW-0378">Hydrolase</keyword>
<proteinExistence type="inferred from homology"/>
<comment type="subunit">
    <text evidence="1">Self-associates. Interacts with SigE. Interacts with SpoIIR.</text>
</comment>
<comment type="similarity">
    <text evidence="1">Belongs to the peptidase U4 family.</text>
</comment>
<gene>
    <name evidence="2" type="primary">spoIIGA</name>
    <name evidence="2" type="ORF">BG04_1190</name>
</gene>
<dbReference type="NCBIfam" id="TIGR02854">
    <property type="entry name" value="spore_II_GA"/>
    <property type="match status" value="1"/>
</dbReference>
<dbReference type="GO" id="GO:0004190">
    <property type="term" value="F:aspartic-type endopeptidase activity"/>
    <property type="evidence" value="ECO:0007669"/>
    <property type="project" value="UniProtKB-KW"/>
</dbReference>
<dbReference type="InterPro" id="IPR005081">
    <property type="entry name" value="SpoIIGA"/>
</dbReference>
<dbReference type="RefSeq" id="WP_013084851.1">
    <property type="nucleotide sequence ID" value="NZ_BCVB01000001.1"/>
</dbReference>
<organism evidence="2 3">
    <name type="scientific">Priestia megaterium (strain ATCC 14581 / DSM 32 / CCUG 1817 / JCM 2506 / NBRC 15308 / NCIMB 9376 / NCTC 10342 / NRRL B-14308 / VKM B-512 / Ford 19)</name>
    <name type="common">Bacillus megaterium</name>
    <dbReference type="NCBI Taxonomy" id="1348623"/>
    <lineage>
        <taxon>Bacteria</taxon>
        <taxon>Bacillati</taxon>
        <taxon>Bacillota</taxon>
        <taxon>Bacilli</taxon>
        <taxon>Bacillales</taxon>
        <taxon>Bacillaceae</taxon>
        <taxon>Priestia</taxon>
    </lineage>
</organism>